<keyword evidence="3" id="KW-1185">Reference proteome</keyword>
<feature type="region of interest" description="Disordered" evidence="1">
    <location>
        <begin position="77"/>
        <end position="150"/>
    </location>
</feature>
<dbReference type="EMBL" id="JBJKTR010000005">
    <property type="protein sequence ID" value="KAL3368838.1"/>
    <property type="molecule type" value="Genomic_DNA"/>
</dbReference>
<organism evidence="2 3">
    <name type="scientific">Solanum stoloniferum</name>
    <dbReference type="NCBI Taxonomy" id="62892"/>
    <lineage>
        <taxon>Eukaryota</taxon>
        <taxon>Viridiplantae</taxon>
        <taxon>Streptophyta</taxon>
        <taxon>Embryophyta</taxon>
        <taxon>Tracheophyta</taxon>
        <taxon>Spermatophyta</taxon>
        <taxon>Magnoliopsida</taxon>
        <taxon>eudicotyledons</taxon>
        <taxon>Gunneridae</taxon>
        <taxon>Pentapetalae</taxon>
        <taxon>asterids</taxon>
        <taxon>lamiids</taxon>
        <taxon>Solanales</taxon>
        <taxon>Solanaceae</taxon>
        <taxon>Solanoideae</taxon>
        <taxon>Solaneae</taxon>
        <taxon>Solanum</taxon>
    </lineage>
</organism>
<dbReference type="AlphaFoldDB" id="A0ABD2UMU3"/>
<evidence type="ECO:0000256" key="1">
    <source>
        <dbReference type="SAM" id="MobiDB-lite"/>
    </source>
</evidence>
<reference evidence="2 3" key="1">
    <citation type="submission" date="2024-05" db="EMBL/GenBank/DDBJ databases">
        <title>De novo assembly of an allotetraploid wild potato.</title>
        <authorList>
            <person name="Hosaka A.J."/>
        </authorList>
    </citation>
    <scope>NUCLEOTIDE SEQUENCE [LARGE SCALE GENOMIC DNA]</scope>
    <source>
        <tissue evidence="2">Young leaves</tissue>
    </source>
</reference>
<protein>
    <submittedName>
        <fullName evidence="2">Uncharacterized protein</fullName>
    </submittedName>
</protein>
<comment type="caution">
    <text evidence="2">The sequence shown here is derived from an EMBL/GenBank/DDBJ whole genome shotgun (WGS) entry which is preliminary data.</text>
</comment>
<feature type="compositionally biased region" description="Polar residues" evidence="1">
    <location>
        <begin position="116"/>
        <end position="131"/>
    </location>
</feature>
<feature type="compositionally biased region" description="Polar residues" evidence="1">
    <location>
        <begin position="82"/>
        <end position="91"/>
    </location>
</feature>
<gene>
    <name evidence="2" type="ORF">AABB24_009581</name>
</gene>
<feature type="non-terminal residue" evidence="2">
    <location>
        <position position="1"/>
    </location>
</feature>
<accession>A0ABD2UMU3</accession>
<feature type="compositionally biased region" description="Low complexity" evidence="1">
    <location>
        <begin position="92"/>
        <end position="106"/>
    </location>
</feature>
<evidence type="ECO:0000313" key="3">
    <source>
        <dbReference type="Proteomes" id="UP001627284"/>
    </source>
</evidence>
<proteinExistence type="predicted"/>
<dbReference type="Proteomes" id="UP001627284">
    <property type="component" value="Unassembled WGS sequence"/>
</dbReference>
<sequence>PKHNFHSFSLSQQISRLPSALISIFSGEINRRESSSPFSSSSLRLSLPSPLLLSLLSLLAAAAAKLLLFLSSLQAADDEGEGSSNSEQPGENQQLAAAPNLANSSSKQLRPATAPASGNSLQSGETTSSQQRLHRWQHSDQRTAAPAGDLRRIHKVFR</sequence>
<evidence type="ECO:0000313" key="2">
    <source>
        <dbReference type="EMBL" id="KAL3368838.1"/>
    </source>
</evidence>
<name>A0ABD2UMU3_9SOLN</name>